<protein>
    <submittedName>
        <fullName evidence="2">Rhodanese-like domain-containing protein</fullName>
    </submittedName>
</protein>
<proteinExistence type="predicted"/>
<dbReference type="Proteomes" id="UP000293583">
    <property type="component" value="Unassembled WGS sequence"/>
</dbReference>
<name>A0A4Q9B962_9BACT</name>
<dbReference type="PANTHER" id="PTHR43031">
    <property type="entry name" value="FAD-DEPENDENT OXIDOREDUCTASE"/>
    <property type="match status" value="1"/>
</dbReference>
<evidence type="ECO:0000313" key="3">
    <source>
        <dbReference type="Proteomes" id="UP000293583"/>
    </source>
</evidence>
<dbReference type="RefSeq" id="WP_130896260.1">
    <property type="nucleotide sequence ID" value="NZ_CP049835.1"/>
</dbReference>
<accession>A0A4Q9B962</accession>
<evidence type="ECO:0000259" key="1">
    <source>
        <dbReference type="PROSITE" id="PS50206"/>
    </source>
</evidence>
<dbReference type="AlphaFoldDB" id="A0A4Q9B962"/>
<dbReference type="CDD" id="cd00158">
    <property type="entry name" value="RHOD"/>
    <property type="match status" value="1"/>
</dbReference>
<reference evidence="2 3" key="1">
    <citation type="submission" date="2019-02" db="EMBL/GenBank/DDBJ databases">
        <title>Genome of a new Bacteroidetes strain.</title>
        <authorList>
            <person name="Pitt A."/>
        </authorList>
    </citation>
    <scope>NUCLEOTIDE SEQUENCE [LARGE SCALE GENOMIC DNA]</scope>
    <source>
        <strain evidence="2 3">103A-SOEBACH</strain>
    </source>
</reference>
<feature type="domain" description="Rhodanese" evidence="1">
    <location>
        <begin position="9"/>
        <end position="89"/>
    </location>
</feature>
<organism evidence="2 3">
    <name type="scientific">Aquirufa antheringensis</name>
    <dbReference type="NCBI Taxonomy" id="2516559"/>
    <lineage>
        <taxon>Bacteria</taxon>
        <taxon>Pseudomonadati</taxon>
        <taxon>Bacteroidota</taxon>
        <taxon>Cytophagia</taxon>
        <taxon>Cytophagales</taxon>
        <taxon>Flectobacillaceae</taxon>
        <taxon>Aquirufa</taxon>
    </lineage>
</organism>
<dbReference type="InterPro" id="IPR050229">
    <property type="entry name" value="GlpE_sulfurtransferase"/>
</dbReference>
<keyword evidence="3" id="KW-1185">Reference proteome</keyword>
<comment type="caution">
    <text evidence="2">The sequence shown here is derived from an EMBL/GenBank/DDBJ whole genome shotgun (WGS) entry which is preliminary data.</text>
</comment>
<dbReference type="EMBL" id="SEWY01000006">
    <property type="protein sequence ID" value="TBH71161.1"/>
    <property type="molecule type" value="Genomic_DNA"/>
</dbReference>
<dbReference type="PROSITE" id="PS50206">
    <property type="entry name" value="RHODANESE_3"/>
    <property type="match status" value="1"/>
</dbReference>
<sequence>MNATQFKQALTHVNLLDIRTPREWDDFNLGGFHVSLDTLLERIDEISKEKNWVIICYNGTQSLIAMRLLKAKGFTHIDHLEGGLEAYLSL</sequence>
<dbReference type="PANTHER" id="PTHR43031:SF1">
    <property type="entry name" value="PYRIDINE NUCLEOTIDE-DISULPHIDE OXIDOREDUCTASE"/>
    <property type="match status" value="1"/>
</dbReference>
<dbReference type="SUPFAM" id="SSF52821">
    <property type="entry name" value="Rhodanese/Cell cycle control phosphatase"/>
    <property type="match status" value="1"/>
</dbReference>
<dbReference type="Gene3D" id="3.40.250.10">
    <property type="entry name" value="Rhodanese-like domain"/>
    <property type="match status" value="1"/>
</dbReference>
<gene>
    <name evidence="2" type="ORF">EWU20_11165</name>
</gene>
<dbReference type="OrthoDB" id="9808735at2"/>
<evidence type="ECO:0000313" key="2">
    <source>
        <dbReference type="EMBL" id="TBH71161.1"/>
    </source>
</evidence>
<dbReference type="InterPro" id="IPR001763">
    <property type="entry name" value="Rhodanese-like_dom"/>
</dbReference>
<dbReference type="Pfam" id="PF00581">
    <property type="entry name" value="Rhodanese"/>
    <property type="match status" value="1"/>
</dbReference>
<dbReference type="InterPro" id="IPR036873">
    <property type="entry name" value="Rhodanese-like_dom_sf"/>
</dbReference>